<feature type="domain" description="DDE Tnp4" evidence="3">
    <location>
        <begin position="23"/>
        <end position="105"/>
    </location>
</feature>
<comment type="cofactor">
    <cofactor evidence="1">
        <name>a divalent metal cation</name>
        <dbReference type="ChEBI" id="CHEBI:60240"/>
    </cofactor>
</comment>
<accession>A0AAU9WSQ3</accession>
<organism evidence="4 5">
    <name type="scientific">Pocillopora meandrina</name>
    <dbReference type="NCBI Taxonomy" id="46732"/>
    <lineage>
        <taxon>Eukaryota</taxon>
        <taxon>Metazoa</taxon>
        <taxon>Cnidaria</taxon>
        <taxon>Anthozoa</taxon>
        <taxon>Hexacorallia</taxon>
        <taxon>Scleractinia</taxon>
        <taxon>Astrocoeniina</taxon>
        <taxon>Pocilloporidae</taxon>
        <taxon>Pocillopora</taxon>
    </lineage>
</organism>
<evidence type="ECO:0000256" key="1">
    <source>
        <dbReference type="ARBA" id="ARBA00001968"/>
    </source>
</evidence>
<dbReference type="GO" id="GO:0046872">
    <property type="term" value="F:metal ion binding"/>
    <property type="evidence" value="ECO:0007669"/>
    <property type="project" value="UniProtKB-KW"/>
</dbReference>
<evidence type="ECO:0000313" key="4">
    <source>
        <dbReference type="EMBL" id="CAH3124303.1"/>
    </source>
</evidence>
<comment type="caution">
    <text evidence="4">The sequence shown here is derived from an EMBL/GenBank/DDBJ whole genome shotgun (WGS) entry which is preliminary data.</text>
</comment>
<protein>
    <recommendedName>
        <fullName evidence="3">DDE Tnp4 domain-containing protein</fullName>
    </recommendedName>
</protein>
<name>A0AAU9WSQ3_9CNID</name>
<sequence>MGKAFEDGSISIPEPDRNVTVPPLLVGDSAFPMCTWLTKPYINAVLTPQQRNFNYHLSRARMVTEGLFENCFGILAARWRIFRRAIQAKVETVQKIVPATVALHNYLRQTDTACYCPASFVDSFDGSRNILPGELHRITSVDEGSAYPPIRGSKYRNYAMEVREALKAYVNSERGAVSWQWEYTMLELNF</sequence>
<evidence type="ECO:0000313" key="5">
    <source>
        <dbReference type="Proteomes" id="UP001159428"/>
    </source>
</evidence>
<reference evidence="4 5" key="1">
    <citation type="submission" date="2022-05" db="EMBL/GenBank/DDBJ databases">
        <authorList>
            <consortium name="Genoscope - CEA"/>
            <person name="William W."/>
        </authorList>
    </citation>
    <scope>NUCLEOTIDE SEQUENCE [LARGE SCALE GENOMIC DNA]</scope>
</reference>
<evidence type="ECO:0000259" key="3">
    <source>
        <dbReference type="Pfam" id="PF13359"/>
    </source>
</evidence>
<gene>
    <name evidence="4" type="ORF">PMEA_00011197</name>
</gene>
<dbReference type="InterPro" id="IPR027806">
    <property type="entry name" value="HARBI1_dom"/>
</dbReference>
<dbReference type="EMBL" id="CALNXJ010000020">
    <property type="protein sequence ID" value="CAH3124303.1"/>
    <property type="molecule type" value="Genomic_DNA"/>
</dbReference>
<evidence type="ECO:0000256" key="2">
    <source>
        <dbReference type="ARBA" id="ARBA00022723"/>
    </source>
</evidence>
<proteinExistence type="predicted"/>
<keyword evidence="2" id="KW-0479">Metal-binding</keyword>
<dbReference type="Pfam" id="PF13359">
    <property type="entry name" value="DDE_Tnp_4"/>
    <property type="match status" value="1"/>
</dbReference>
<dbReference type="AlphaFoldDB" id="A0AAU9WSQ3"/>
<dbReference type="Proteomes" id="UP001159428">
    <property type="component" value="Unassembled WGS sequence"/>
</dbReference>
<keyword evidence="5" id="KW-1185">Reference proteome</keyword>